<keyword evidence="2" id="KW-1185">Reference proteome</keyword>
<dbReference type="Proteomes" id="UP000516230">
    <property type="component" value="Chromosome"/>
</dbReference>
<gene>
    <name evidence="1" type="ORF">IAG43_32060</name>
</gene>
<dbReference type="InterPro" id="IPR008792">
    <property type="entry name" value="PQQD"/>
</dbReference>
<accession>A0A7H0I2Q8</accession>
<name>A0A7H0I2Q8_9ACTN</name>
<dbReference type="Pfam" id="PF05402">
    <property type="entry name" value="PqqD"/>
    <property type="match status" value="1"/>
</dbReference>
<dbReference type="KEGG" id="sgj:IAG43_32060"/>
<reference evidence="1 2" key="1">
    <citation type="submission" date="2020-08" db="EMBL/GenBank/DDBJ databases">
        <title>A novel species.</title>
        <authorList>
            <person name="Gao J."/>
        </authorList>
    </citation>
    <scope>NUCLEOTIDE SEQUENCE [LARGE SCALE GENOMIC DNA]</scope>
    <source>
        <strain evidence="1 2">CRPJ-33</strain>
    </source>
</reference>
<evidence type="ECO:0000313" key="1">
    <source>
        <dbReference type="EMBL" id="QNP67074.1"/>
    </source>
</evidence>
<sequence length="95" mass="10322">MLTIPAHVHWGRCSGSVAVLNLRTGQWQMFSGVGAHIWDVIALRGSTAGLAEEIAAPADVPTTRASVGTYVTTLIELGLLTEAVGQPRKKRWWQR</sequence>
<protein>
    <submittedName>
        <fullName evidence="1">PqqD family protein</fullName>
    </submittedName>
</protein>
<dbReference type="AlphaFoldDB" id="A0A7H0I2Q8"/>
<evidence type="ECO:0000313" key="2">
    <source>
        <dbReference type="Proteomes" id="UP000516230"/>
    </source>
</evidence>
<dbReference type="EMBL" id="CP060825">
    <property type="protein sequence ID" value="QNP67074.1"/>
    <property type="molecule type" value="Genomic_DNA"/>
</dbReference>
<proteinExistence type="predicted"/>
<dbReference type="RefSeq" id="WP_187744127.1">
    <property type="nucleotide sequence ID" value="NZ_CP060825.1"/>
</dbReference>
<organism evidence="1 2">
    <name type="scientific">Streptomyces genisteinicus</name>
    <dbReference type="NCBI Taxonomy" id="2768068"/>
    <lineage>
        <taxon>Bacteria</taxon>
        <taxon>Bacillati</taxon>
        <taxon>Actinomycetota</taxon>
        <taxon>Actinomycetes</taxon>
        <taxon>Kitasatosporales</taxon>
        <taxon>Streptomycetaceae</taxon>
        <taxon>Streptomyces</taxon>
    </lineage>
</organism>